<organism evidence="3 4">
    <name type="scientific">Lactuca sativa</name>
    <name type="common">Garden lettuce</name>
    <dbReference type="NCBI Taxonomy" id="4236"/>
    <lineage>
        <taxon>Eukaryota</taxon>
        <taxon>Viridiplantae</taxon>
        <taxon>Streptophyta</taxon>
        <taxon>Embryophyta</taxon>
        <taxon>Tracheophyta</taxon>
        <taxon>Spermatophyta</taxon>
        <taxon>Magnoliopsida</taxon>
        <taxon>eudicotyledons</taxon>
        <taxon>Gunneridae</taxon>
        <taxon>Pentapetalae</taxon>
        <taxon>asterids</taxon>
        <taxon>campanulids</taxon>
        <taxon>Asterales</taxon>
        <taxon>Asteraceae</taxon>
        <taxon>Cichorioideae</taxon>
        <taxon>Cichorieae</taxon>
        <taxon>Lactucinae</taxon>
        <taxon>Lactuca</taxon>
    </lineage>
</organism>
<sequence length="363" mass="41415">MCGTIHLFIPTATSSLFIFPSAGHQRSAPPSVDSCSAAGDILLQLILTGGTFFLRTWCHRRPCRLSLPSSFQGKILRPSTHSRKKEKHDIIESNREVSCSSSENEDSSSEDEDDFEGAVQVDFVFFDPKPDDFHGVKVLMQTYLDNKEWDLTSFVDLILQQTSVGSVVKIEDDEDESVYGFVSALNLQRYKDCKCMMEVKEFLLSKCQEKEIKENLKSFLGEKAADVGLLISQRVVNLPPQLLPSLYDAIFNEISWATEDEPTQELRKFFCFKYYLLISKIYKLKNADKKKKGSSSSEEAIIYLKPEDEIFHNLSAWSFCFPLRTQQVTTNELKEYRLMGLVMAVKATSVPTFRRQLRSLIDE</sequence>
<name>A0A9R1VZR4_LACSA</name>
<dbReference type="PANTHER" id="PTHR13261">
    <property type="entry name" value="BRCA2 AND CDKN1A INTERACTING PROTEIN"/>
    <property type="match status" value="1"/>
</dbReference>
<keyword evidence="4" id="KW-1185">Reference proteome</keyword>
<protein>
    <recommendedName>
        <fullName evidence="5">Protein BCCIP homolog</fullName>
    </recommendedName>
</protein>
<comment type="similarity">
    <text evidence="1">Belongs to the BCP1 family.</text>
</comment>
<dbReference type="AlphaFoldDB" id="A0A9R1VZR4"/>
<dbReference type="PANTHER" id="PTHR13261:SF0">
    <property type="entry name" value="BRCA2 AND CDKN1A-INTERACTING PROTEIN"/>
    <property type="match status" value="1"/>
</dbReference>
<dbReference type="EMBL" id="NBSK02000004">
    <property type="protein sequence ID" value="KAJ0213912.1"/>
    <property type="molecule type" value="Genomic_DNA"/>
</dbReference>
<comment type="caution">
    <text evidence="3">The sequence shown here is derived from an EMBL/GenBank/DDBJ whole genome shotgun (WGS) entry which is preliminary data.</text>
</comment>
<dbReference type="InterPro" id="IPR025602">
    <property type="entry name" value="BCP1_family"/>
</dbReference>
<proteinExistence type="inferred from homology"/>
<dbReference type="Pfam" id="PF13862">
    <property type="entry name" value="BCCIP"/>
    <property type="match status" value="1"/>
</dbReference>
<dbReference type="Proteomes" id="UP000235145">
    <property type="component" value="Unassembled WGS sequence"/>
</dbReference>
<feature type="region of interest" description="Disordered" evidence="2">
    <location>
        <begin position="94"/>
        <end position="113"/>
    </location>
</feature>
<gene>
    <name evidence="3" type="ORF">LSAT_V11C400160990</name>
</gene>
<reference evidence="3 4" key="1">
    <citation type="journal article" date="2017" name="Nat. Commun.">
        <title>Genome assembly with in vitro proximity ligation data and whole-genome triplication in lettuce.</title>
        <authorList>
            <person name="Reyes-Chin-Wo S."/>
            <person name="Wang Z."/>
            <person name="Yang X."/>
            <person name="Kozik A."/>
            <person name="Arikit S."/>
            <person name="Song C."/>
            <person name="Xia L."/>
            <person name="Froenicke L."/>
            <person name="Lavelle D.O."/>
            <person name="Truco M.J."/>
            <person name="Xia R."/>
            <person name="Zhu S."/>
            <person name="Xu C."/>
            <person name="Xu H."/>
            <person name="Xu X."/>
            <person name="Cox K."/>
            <person name="Korf I."/>
            <person name="Meyers B.C."/>
            <person name="Michelmore R.W."/>
        </authorList>
    </citation>
    <scope>NUCLEOTIDE SEQUENCE [LARGE SCALE GENOMIC DNA]</scope>
    <source>
        <strain evidence="4">cv. Salinas</strain>
        <tissue evidence="3">Seedlings</tissue>
    </source>
</reference>
<accession>A0A9R1VZR4</accession>
<dbReference type="GO" id="GO:0005634">
    <property type="term" value="C:nucleus"/>
    <property type="evidence" value="ECO:0000318"/>
    <property type="project" value="GO_Central"/>
</dbReference>
<feature type="compositionally biased region" description="Acidic residues" evidence="2">
    <location>
        <begin position="103"/>
        <end position="113"/>
    </location>
</feature>
<evidence type="ECO:0000256" key="1">
    <source>
        <dbReference type="ARBA" id="ARBA00006781"/>
    </source>
</evidence>
<evidence type="ECO:0000313" key="4">
    <source>
        <dbReference type="Proteomes" id="UP000235145"/>
    </source>
</evidence>
<evidence type="ECO:0000313" key="3">
    <source>
        <dbReference type="EMBL" id="KAJ0213912.1"/>
    </source>
</evidence>
<evidence type="ECO:0008006" key="5">
    <source>
        <dbReference type="Google" id="ProtNLM"/>
    </source>
</evidence>
<evidence type="ECO:0000256" key="2">
    <source>
        <dbReference type="SAM" id="MobiDB-lite"/>
    </source>
</evidence>